<dbReference type="Proteomes" id="UP000438429">
    <property type="component" value="Unassembled WGS sequence"/>
</dbReference>
<dbReference type="AlphaFoldDB" id="A0A6A4SIC9"/>
<proteinExistence type="predicted"/>
<reference evidence="2 3" key="1">
    <citation type="submission" date="2019-06" db="EMBL/GenBank/DDBJ databases">
        <title>Draft genomes of female and male turbot (Scophthalmus maximus).</title>
        <authorList>
            <person name="Xu H."/>
            <person name="Xu X.-W."/>
            <person name="Shao C."/>
            <person name="Chen S."/>
        </authorList>
    </citation>
    <scope>NUCLEOTIDE SEQUENCE [LARGE SCALE GENOMIC DNA]</scope>
    <source>
        <strain evidence="2">Ysfricsl-2016a</strain>
        <tissue evidence="2">Blood</tissue>
    </source>
</reference>
<evidence type="ECO:0000256" key="1">
    <source>
        <dbReference type="SAM" id="MobiDB-lite"/>
    </source>
</evidence>
<gene>
    <name evidence="2" type="ORF">F2P81_017455</name>
</gene>
<evidence type="ECO:0000313" key="3">
    <source>
        <dbReference type="Proteomes" id="UP000438429"/>
    </source>
</evidence>
<evidence type="ECO:0000313" key="2">
    <source>
        <dbReference type="EMBL" id="KAF0030724.1"/>
    </source>
</evidence>
<accession>A0A6A4SIC9</accession>
<protein>
    <submittedName>
        <fullName evidence="2">Uncharacterized protein</fullName>
    </submittedName>
</protein>
<feature type="region of interest" description="Disordered" evidence="1">
    <location>
        <begin position="1"/>
        <end position="32"/>
    </location>
</feature>
<dbReference type="EMBL" id="VEVO01000015">
    <property type="protein sequence ID" value="KAF0030724.1"/>
    <property type="molecule type" value="Genomic_DNA"/>
</dbReference>
<name>A0A6A4SIC9_SCOMX</name>
<sequence>MKSKKRRERSGNGIKPQTPGRSPRKAQSAVRHKHDFIASRPPSIRLASSVFFLCFCVAMGNPPDARAGNQCEACGSCGGPSPRPQLITPPLHSELKCMSNFPGTHSDNIRNDSIPVV</sequence>
<organism evidence="2 3">
    <name type="scientific">Scophthalmus maximus</name>
    <name type="common">Turbot</name>
    <name type="synonym">Psetta maxima</name>
    <dbReference type="NCBI Taxonomy" id="52904"/>
    <lineage>
        <taxon>Eukaryota</taxon>
        <taxon>Metazoa</taxon>
        <taxon>Chordata</taxon>
        <taxon>Craniata</taxon>
        <taxon>Vertebrata</taxon>
        <taxon>Euteleostomi</taxon>
        <taxon>Actinopterygii</taxon>
        <taxon>Neopterygii</taxon>
        <taxon>Teleostei</taxon>
        <taxon>Neoteleostei</taxon>
        <taxon>Acanthomorphata</taxon>
        <taxon>Carangaria</taxon>
        <taxon>Pleuronectiformes</taxon>
        <taxon>Pleuronectoidei</taxon>
        <taxon>Scophthalmidae</taxon>
        <taxon>Scophthalmus</taxon>
    </lineage>
</organism>
<comment type="caution">
    <text evidence="2">The sequence shown here is derived from an EMBL/GenBank/DDBJ whole genome shotgun (WGS) entry which is preliminary data.</text>
</comment>